<dbReference type="GO" id="GO:0003677">
    <property type="term" value="F:DNA binding"/>
    <property type="evidence" value="ECO:0007669"/>
    <property type="project" value="InterPro"/>
</dbReference>
<dbReference type="InterPro" id="IPR001387">
    <property type="entry name" value="Cro/C1-type_HTH"/>
</dbReference>
<keyword evidence="3" id="KW-1185">Reference proteome</keyword>
<dbReference type="RefSeq" id="WP_092725410.1">
    <property type="nucleotide sequence ID" value="NZ_FNNO01000013.1"/>
</dbReference>
<comment type="caution">
    <text evidence="2">The sequence shown here is derived from an EMBL/GenBank/DDBJ whole genome shotgun (WGS) entry which is preliminary data.</text>
</comment>
<dbReference type="AlphaFoldDB" id="A0A8X8IEE2"/>
<dbReference type="SUPFAM" id="SSF47413">
    <property type="entry name" value="lambda repressor-like DNA-binding domains"/>
    <property type="match status" value="1"/>
</dbReference>
<evidence type="ECO:0000313" key="3">
    <source>
        <dbReference type="Proteomes" id="UP000198711"/>
    </source>
</evidence>
<dbReference type="Gene3D" id="1.10.260.40">
    <property type="entry name" value="lambda repressor-like DNA-binding domains"/>
    <property type="match status" value="1"/>
</dbReference>
<name>A0A8X8IEE2_9BACT</name>
<dbReference type="EMBL" id="FNNO01000013">
    <property type="protein sequence ID" value="SDX32092.1"/>
    <property type="molecule type" value="Genomic_DNA"/>
</dbReference>
<evidence type="ECO:0000313" key="2">
    <source>
        <dbReference type="EMBL" id="SDX32092.1"/>
    </source>
</evidence>
<reference evidence="2 3" key="1">
    <citation type="submission" date="2016-10" db="EMBL/GenBank/DDBJ databases">
        <authorList>
            <person name="Varghese N."/>
            <person name="Submissions S."/>
        </authorList>
    </citation>
    <scope>NUCLEOTIDE SEQUENCE [LARGE SCALE GENOMIC DNA]</scope>
    <source>
        <strain evidence="2 3">DSM 25353</strain>
    </source>
</reference>
<organism evidence="2 3">
    <name type="scientific">Hydrobacter penzbergensis</name>
    <dbReference type="NCBI Taxonomy" id="1235997"/>
    <lineage>
        <taxon>Bacteria</taxon>
        <taxon>Pseudomonadati</taxon>
        <taxon>Bacteroidota</taxon>
        <taxon>Chitinophagia</taxon>
        <taxon>Chitinophagales</taxon>
        <taxon>Chitinophagaceae</taxon>
        <taxon>Hydrobacter</taxon>
    </lineage>
</organism>
<dbReference type="CDD" id="cd00093">
    <property type="entry name" value="HTH_XRE"/>
    <property type="match status" value="1"/>
</dbReference>
<proteinExistence type="predicted"/>
<dbReference type="PROSITE" id="PS50943">
    <property type="entry name" value="HTH_CROC1"/>
    <property type="match status" value="1"/>
</dbReference>
<protein>
    <submittedName>
        <fullName evidence="2">Antitoxin component HigA of the HigAB toxin-antitoxin module, contains an N-terminal HTH domain</fullName>
    </submittedName>
</protein>
<dbReference type="Proteomes" id="UP000198711">
    <property type="component" value="Unassembled WGS sequence"/>
</dbReference>
<dbReference type="Pfam" id="PF01381">
    <property type="entry name" value="HTH_3"/>
    <property type="match status" value="1"/>
</dbReference>
<sequence length="121" mass="13784">MKITNNKEYKKALHEVYALMNKGEKNITTRDATKIEELSKAIEYYEDHVLEIMPLPVTVNSIVQKKIDEMNITQAKLAEMLNMGTAKLSQILNGKRKPDIPFLKAVHEKLGVDGNFILENV</sequence>
<gene>
    <name evidence="2" type="ORF">SAMN05444410_11352</name>
</gene>
<dbReference type="SMART" id="SM00530">
    <property type="entry name" value="HTH_XRE"/>
    <property type="match status" value="1"/>
</dbReference>
<accession>A0A8X8IEE2</accession>
<evidence type="ECO:0000259" key="1">
    <source>
        <dbReference type="PROSITE" id="PS50943"/>
    </source>
</evidence>
<dbReference type="InterPro" id="IPR010982">
    <property type="entry name" value="Lambda_DNA-bd_dom_sf"/>
</dbReference>
<feature type="domain" description="HTH cro/C1-type" evidence="1">
    <location>
        <begin position="63"/>
        <end position="117"/>
    </location>
</feature>